<dbReference type="InterPro" id="IPR044946">
    <property type="entry name" value="Restrct_endonuc_typeI_TRD_sf"/>
</dbReference>
<comment type="caution">
    <text evidence="5">The sequence shown here is derived from an EMBL/GenBank/DDBJ whole genome shotgun (WGS) entry which is preliminary data.</text>
</comment>
<keyword evidence="5" id="KW-0378">Hydrolase</keyword>
<sequence length="451" mass="50732">MVLTNSFTSWQQISIGDLLEVIIDYRGKTPPKSSYGIPTITAANVKNGHIDLSRVSYVSQEIYNKWITRGLPKPGDVIITTEAPVGEVALLPSDQTYLITRRVMALRGKKDILDNKFLKYSLLCPSNLNRLLQSTRGTTVPRVLKTNITTFKIAIPPFSEQKAIAHILGTLDNKIELNQRMNRTLEAIAQAIFKSWFIDFDPVRAKMEGRQPEGMSKEVADLFPDSFVDSELGMIPKGWSITKLEDLINIKHGYAFKGDFFKTDPPGDILLTPGNFAIGGGFKDDKFKYYFGIAPKEFILSKGDLLVTMTDLSKAADTLGYPALLPSEREGRYLHNQRLGKIIIKSNTLVGKLFLYYLLKTDNYRHEILASAINSTVKHTSPKQILAFQFPLSNNQLALKFETFISPLYQTFCSNNQQNYIIAAIRDTLLPKLISGEIRVKEAEKILEEVV</sequence>
<keyword evidence="3" id="KW-0238">DNA-binding</keyword>
<accession>A0A941GSK9</accession>
<organism evidence="5 6">
    <name type="scientific">Gomphosphaeria aponina SAG 52.96 = DSM 107014</name>
    <dbReference type="NCBI Taxonomy" id="1521640"/>
    <lineage>
        <taxon>Bacteria</taxon>
        <taxon>Bacillati</taxon>
        <taxon>Cyanobacteriota</taxon>
        <taxon>Cyanophyceae</taxon>
        <taxon>Oscillatoriophycideae</taxon>
        <taxon>Chroococcales</taxon>
        <taxon>Gomphosphaeriaceae</taxon>
        <taxon>Gomphosphaeria</taxon>
    </lineage>
</organism>
<dbReference type="InterPro" id="IPR000055">
    <property type="entry name" value="Restrct_endonuc_typeI_TRD"/>
</dbReference>
<dbReference type="PANTHER" id="PTHR30408">
    <property type="entry name" value="TYPE-1 RESTRICTION ENZYME ECOKI SPECIFICITY PROTEIN"/>
    <property type="match status" value="1"/>
</dbReference>
<evidence type="ECO:0000313" key="5">
    <source>
        <dbReference type="EMBL" id="MBR8828710.1"/>
    </source>
</evidence>
<reference evidence="5" key="1">
    <citation type="submission" date="2021-02" db="EMBL/GenBank/DDBJ databases">
        <title>Metagenome analyses of Stigonema ocellatum DSM 106950, Chlorogloea purpurea SAG 13.99 and Gomphosphaeria aponina DSM 107014.</title>
        <authorList>
            <person name="Marter P."/>
            <person name="Huang S."/>
        </authorList>
    </citation>
    <scope>NUCLEOTIDE SEQUENCE</scope>
    <source>
        <strain evidence="5">JP213</strain>
    </source>
</reference>
<dbReference type="CDD" id="cd17246">
    <property type="entry name" value="RMtype1_S_SonII-TRD2-CR2_like"/>
    <property type="match status" value="1"/>
</dbReference>
<dbReference type="PANTHER" id="PTHR30408:SF13">
    <property type="entry name" value="TYPE I RESTRICTION ENZYME HINDI SPECIFICITY SUBUNIT"/>
    <property type="match status" value="1"/>
</dbReference>
<gene>
    <name evidence="5" type="ORF">DSM107014_12555</name>
</gene>
<dbReference type="InterPro" id="IPR052021">
    <property type="entry name" value="Type-I_RS_S_subunit"/>
</dbReference>
<keyword evidence="5" id="KW-0540">Nuclease</keyword>
<feature type="domain" description="Type I restriction modification DNA specificity" evidence="4">
    <location>
        <begin position="10"/>
        <end position="186"/>
    </location>
</feature>
<dbReference type="Proteomes" id="UP000767446">
    <property type="component" value="Unassembled WGS sequence"/>
</dbReference>
<name>A0A941GSK9_9CHRO</name>
<evidence type="ECO:0000256" key="3">
    <source>
        <dbReference type="ARBA" id="ARBA00023125"/>
    </source>
</evidence>
<dbReference type="SUPFAM" id="SSF116734">
    <property type="entry name" value="DNA methylase specificity domain"/>
    <property type="match status" value="2"/>
</dbReference>
<evidence type="ECO:0000256" key="2">
    <source>
        <dbReference type="ARBA" id="ARBA00022747"/>
    </source>
</evidence>
<feature type="domain" description="Type I restriction modification DNA specificity" evidence="4">
    <location>
        <begin position="236"/>
        <end position="392"/>
    </location>
</feature>
<dbReference type="EMBL" id="JADQBC010000083">
    <property type="protein sequence ID" value="MBR8828710.1"/>
    <property type="molecule type" value="Genomic_DNA"/>
</dbReference>
<dbReference type="Pfam" id="PF01420">
    <property type="entry name" value="Methylase_S"/>
    <property type="match status" value="2"/>
</dbReference>
<dbReference type="GO" id="GO:0009307">
    <property type="term" value="P:DNA restriction-modification system"/>
    <property type="evidence" value="ECO:0007669"/>
    <property type="project" value="UniProtKB-KW"/>
</dbReference>
<evidence type="ECO:0000259" key="4">
    <source>
        <dbReference type="Pfam" id="PF01420"/>
    </source>
</evidence>
<keyword evidence="2" id="KW-0680">Restriction system</keyword>
<dbReference type="GO" id="GO:0003677">
    <property type="term" value="F:DNA binding"/>
    <property type="evidence" value="ECO:0007669"/>
    <property type="project" value="UniProtKB-KW"/>
</dbReference>
<evidence type="ECO:0000313" key="6">
    <source>
        <dbReference type="Proteomes" id="UP000767446"/>
    </source>
</evidence>
<dbReference type="GO" id="GO:0004519">
    <property type="term" value="F:endonuclease activity"/>
    <property type="evidence" value="ECO:0007669"/>
    <property type="project" value="UniProtKB-KW"/>
</dbReference>
<proteinExistence type="inferred from homology"/>
<dbReference type="CDD" id="cd17278">
    <property type="entry name" value="RMtype1_S_LdeBORF1052P-TRD2-CR2"/>
    <property type="match status" value="1"/>
</dbReference>
<comment type="similarity">
    <text evidence="1">Belongs to the type-I restriction system S methylase family.</text>
</comment>
<dbReference type="AlphaFoldDB" id="A0A941GSK9"/>
<protein>
    <submittedName>
        <fullName evidence="5">Restriction endonuclease subunit S</fullName>
    </submittedName>
</protein>
<dbReference type="Gene3D" id="3.90.220.20">
    <property type="entry name" value="DNA methylase specificity domains"/>
    <property type="match status" value="2"/>
</dbReference>
<evidence type="ECO:0000256" key="1">
    <source>
        <dbReference type="ARBA" id="ARBA00010923"/>
    </source>
</evidence>
<keyword evidence="5" id="KW-0255">Endonuclease</keyword>